<comment type="caution">
    <text evidence="3">The sequence shown here is derived from an EMBL/GenBank/DDBJ whole genome shotgun (WGS) entry which is preliminary data.</text>
</comment>
<proteinExistence type="predicted"/>
<dbReference type="Proteomes" id="UP000620124">
    <property type="component" value="Unassembled WGS sequence"/>
</dbReference>
<protein>
    <recommendedName>
        <fullName evidence="2">DUF6535 domain-containing protein</fullName>
    </recommendedName>
</protein>
<dbReference type="InterPro" id="IPR045338">
    <property type="entry name" value="DUF6535"/>
</dbReference>
<evidence type="ECO:0000256" key="1">
    <source>
        <dbReference type="SAM" id="Phobius"/>
    </source>
</evidence>
<organism evidence="3 4">
    <name type="scientific">Mycena venus</name>
    <dbReference type="NCBI Taxonomy" id="2733690"/>
    <lineage>
        <taxon>Eukaryota</taxon>
        <taxon>Fungi</taxon>
        <taxon>Dikarya</taxon>
        <taxon>Basidiomycota</taxon>
        <taxon>Agaricomycotina</taxon>
        <taxon>Agaricomycetes</taxon>
        <taxon>Agaricomycetidae</taxon>
        <taxon>Agaricales</taxon>
        <taxon>Marasmiineae</taxon>
        <taxon>Mycenaceae</taxon>
        <taxon>Mycena</taxon>
    </lineage>
</organism>
<feature type="domain" description="DUF6535" evidence="2">
    <location>
        <begin position="118"/>
        <end position="209"/>
    </location>
</feature>
<accession>A0A8H6YS80</accession>
<keyword evidence="4" id="KW-1185">Reference proteome</keyword>
<keyword evidence="1" id="KW-1133">Transmembrane helix</keyword>
<name>A0A8H6YS80_9AGAR</name>
<evidence type="ECO:0000259" key="2">
    <source>
        <dbReference type="Pfam" id="PF20153"/>
    </source>
</evidence>
<dbReference type="EMBL" id="JACAZI010000003">
    <property type="protein sequence ID" value="KAF7366243.1"/>
    <property type="molecule type" value="Genomic_DNA"/>
</dbReference>
<reference evidence="3" key="1">
    <citation type="submission" date="2020-05" db="EMBL/GenBank/DDBJ databases">
        <title>Mycena genomes resolve the evolution of fungal bioluminescence.</title>
        <authorList>
            <person name="Tsai I.J."/>
        </authorList>
    </citation>
    <scope>NUCLEOTIDE SEQUENCE</scope>
    <source>
        <strain evidence="3">CCC161011</strain>
    </source>
</reference>
<dbReference type="OrthoDB" id="3047348at2759"/>
<evidence type="ECO:0000313" key="4">
    <source>
        <dbReference type="Proteomes" id="UP000620124"/>
    </source>
</evidence>
<dbReference type="AlphaFoldDB" id="A0A8H6YS80"/>
<dbReference type="Pfam" id="PF20153">
    <property type="entry name" value="DUF6535"/>
    <property type="match status" value="1"/>
</dbReference>
<feature type="transmembrane region" description="Helical" evidence="1">
    <location>
        <begin position="214"/>
        <end position="236"/>
    </location>
</feature>
<sequence length="1022" mass="115578">MAATAIQSLTDTDRLIKTLQMCFQDLITMQENQSKEQQEQAKRIQKAVEALKPQAPLMDEKMTFWNAYMKLADEHDKEFQQKYGTDLDTSLIFAGLFSAVTSAFIIQIEPQLTEAPDPVAIVVGAQIMLYISLFTTLLAALLAVLGKQWIMCYQAAGSRGTIEERGLERQWKLDGLRKWKFDAFLQMLPLLLQLGLLLFCTALSMYLWTIHQSIAIIVWTLTLVGFGLYLSLLASAIMSPDSPFQTPLAPLVTQAAIWTLKASLFAVQTFNRVVQKVWKVLGIPVLWVTGFILGVAGVPVLAIIGAVGAPGLFLCLAVRKITQPIWRILTPMAVRLHIFTRTVWASWMTRKPTLPQFQGASDTIFLTQAATTSSDVYSNCCVDPPSAAVPALLWILETSTDPLMITAAAGMVDELQWPLGLDLTSPMTRLADIFTSCFDYSTTHTMLRQGMAYRAITCGQAYGLLNVVTRPGGHGSIPQAKGLRGFSWDETTQDTQHDPVELKRLSSIIWILSGRPRLTNEWQTLRWRLHIIPSLRLKSIQEIEHFLDQFPPDKLPILNRSTFADYLCCLNSFFAPLDSRLLVQKDRSVFHNVLMIQLFKAFKGGSMESVTMVKIVKRTGQLWKKMIDRANQWDSEVIEEILRLCSESTRHRNPGWLDVVVSAVTLARVEDIMLLDFGQRRVHDMLRVTWIYPALEHVQRKWKENHANADVWDPDTMLAVDGLLQPLTCISPLPDAVSPDSLEIILQALSAPGDISFTAFLVLSHAPNWFLAPDLQRVMKTYSVWHHFGRVALQHQELRYYCDYPEWYLQMGVRIAHTLAWKPSIYQDLSTWIMACSHVVWDASKTELRDEIIDVVRSIWLPSFDEDYAFNNKGERGWALVLKVLSNAWEEFTFTVTTSPQFIPLARCTISTALQIEHFHDVWGPNNFLSPSRTQFSSQLRTSLEQAARNATCIAEGNNHSLQRVAEFLQRLGYTIGTEFEQASAIGGTTAYDRLKKLKSCYMTELESVEESLRPSAHNMDS</sequence>
<feature type="transmembrane region" description="Helical" evidence="1">
    <location>
        <begin position="120"/>
        <end position="145"/>
    </location>
</feature>
<feature type="transmembrane region" description="Helical" evidence="1">
    <location>
        <begin position="90"/>
        <end position="108"/>
    </location>
</feature>
<keyword evidence="1" id="KW-0472">Membrane</keyword>
<feature type="transmembrane region" description="Helical" evidence="1">
    <location>
        <begin position="187"/>
        <end position="208"/>
    </location>
</feature>
<keyword evidence="1" id="KW-0812">Transmembrane</keyword>
<feature type="transmembrane region" description="Helical" evidence="1">
    <location>
        <begin position="287"/>
        <end position="316"/>
    </location>
</feature>
<evidence type="ECO:0000313" key="3">
    <source>
        <dbReference type="EMBL" id="KAF7366243.1"/>
    </source>
</evidence>
<gene>
    <name evidence="3" type="ORF">MVEN_00501600</name>
</gene>